<dbReference type="RefSeq" id="WP_191740103.1">
    <property type="nucleotide sequence ID" value="NZ_JACSQB010000063.1"/>
</dbReference>
<evidence type="ECO:0000256" key="2">
    <source>
        <dbReference type="ARBA" id="ARBA00023315"/>
    </source>
</evidence>
<dbReference type="PANTHER" id="PTHR43420">
    <property type="entry name" value="ACETYLTRANSFERASE"/>
    <property type="match status" value="1"/>
</dbReference>
<keyword evidence="2" id="KW-0012">Acyltransferase</keyword>
<feature type="domain" description="N-acetyltransferase" evidence="3">
    <location>
        <begin position="159"/>
        <end position="301"/>
    </location>
</feature>
<keyword evidence="5" id="KW-1185">Reference proteome</keyword>
<comment type="caution">
    <text evidence="4">The sequence shown here is derived from an EMBL/GenBank/DDBJ whole genome shotgun (WGS) entry which is preliminary data.</text>
</comment>
<dbReference type="PROSITE" id="PS51186">
    <property type="entry name" value="GNAT"/>
    <property type="match status" value="1"/>
</dbReference>
<gene>
    <name evidence="4" type="ORF">H9637_08775</name>
</gene>
<dbReference type="InterPro" id="IPR000182">
    <property type="entry name" value="GNAT_dom"/>
</dbReference>
<dbReference type="InterPro" id="IPR050680">
    <property type="entry name" value="YpeA/RimI_acetyltransf"/>
</dbReference>
<dbReference type="InterPro" id="IPR016181">
    <property type="entry name" value="Acyl_CoA_acyltransferase"/>
</dbReference>
<evidence type="ECO:0000259" key="3">
    <source>
        <dbReference type="PROSITE" id="PS51186"/>
    </source>
</evidence>
<proteinExistence type="predicted"/>
<name>A0ABR8YSA0_9CLOT</name>
<dbReference type="Proteomes" id="UP000627166">
    <property type="component" value="Unassembled WGS sequence"/>
</dbReference>
<evidence type="ECO:0000256" key="1">
    <source>
        <dbReference type="ARBA" id="ARBA00022679"/>
    </source>
</evidence>
<sequence length="301" mass="35159">MEILSFNKLSNENKEDLYNFIISLDEYYNKSLEEMIKLFESEVFNYGENVFVIFENGCIKGTMSAITRETKISGQAYITDIYIEESTLKENFSIFSSLITKAEKACDTYFTKRVVLGIKNKIMYLSPYIERHNFKHIHDAIIMKYDFHNEPKLESNTEVEFISLTYENKDEFRTIHNEAFRGSANVATLSEEEVQEFIFQYKGNEELIGIVKYNSNNVGIYMLADIDNEGWIDNIGILNEFRGNGIGKAVVRKSVEILKSRNIDIIKLLVISSNKSAYRLYNKYGFKEELIFSKWFEVNRK</sequence>
<dbReference type="SUPFAM" id="SSF55729">
    <property type="entry name" value="Acyl-CoA N-acyltransferases (Nat)"/>
    <property type="match status" value="2"/>
</dbReference>
<protein>
    <submittedName>
        <fullName evidence="4">GNAT family N-acetyltransferase</fullName>
    </submittedName>
</protein>
<evidence type="ECO:0000313" key="4">
    <source>
        <dbReference type="EMBL" id="MBD8047130.1"/>
    </source>
</evidence>
<dbReference type="PANTHER" id="PTHR43420:SF12">
    <property type="entry name" value="N-ACETYLTRANSFERASE DOMAIN-CONTAINING PROTEIN"/>
    <property type="match status" value="1"/>
</dbReference>
<organism evidence="4 5">
    <name type="scientific">Clostridium faecium</name>
    <dbReference type="NCBI Taxonomy" id="2762223"/>
    <lineage>
        <taxon>Bacteria</taxon>
        <taxon>Bacillati</taxon>
        <taxon>Bacillota</taxon>
        <taxon>Clostridia</taxon>
        <taxon>Eubacteriales</taxon>
        <taxon>Clostridiaceae</taxon>
        <taxon>Clostridium</taxon>
    </lineage>
</organism>
<keyword evidence="1" id="KW-0808">Transferase</keyword>
<dbReference type="Gene3D" id="3.40.630.30">
    <property type="match status" value="1"/>
</dbReference>
<dbReference type="EMBL" id="JACSQB010000063">
    <property type="protein sequence ID" value="MBD8047130.1"/>
    <property type="molecule type" value="Genomic_DNA"/>
</dbReference>
<dbReference type="CDD" id="cd04301">
    <property type="entry name" value="NAT_SF"/>
    <property type="match status" value="1"/>
</dbReference>
<dbReference type="Pfam" id="PF00583">
    <property type="entry name" value="Acetyltransf_1"/>
    <property type="match status" value="1"/>
</dbReference>
<evidence type="ECO:0000313" key="5">
    <source>
        <dbReference type="Proteomes" id="UP000627166"/>
    </source>
</evidence>
<accession>A0ABR8YSA0</accession>
<reference evidence="4 5" key="1">
    <citation type="submission" date="2020-08" db="EMBL/GenBank/DDBJ databases">
        <title>A Genomic Blueprint of the Chicken Gut Microbiome.</title>
        <authorList>
            <person name="Gilroy R."/>
            <person name="Ravi A."/>
            <person name="Getino M."/>
            <person name="Pursley I."/>
            <person name="Horton D.L."/>
            <person name="Alikhan N.-F."/>
            <person name="Baker D."/>
            <person name="Gharbi K."/>
            <person name="Hall N."/>
            <person name="Watson M."/>
            <person name="Adriaenssens E.M."/>
            <person name="Foster-Nyarko E."/>
            <person name="Jarju S."/>
            <person name="Secka A."/>
            <person name="Antonio M."/>
            <person name="Oren A."/>
            <person name="Chaudhuri R."/>
            <person name="La Ragione R.M."/>
            <person name="Hildebrand F."/>
            <person name="Pallen M.J."/>
        </authorList>
    </citation>
    <scope>NUCLEOTIDE SEQUENCE [LARGE SCALE GENOMIC DNA]</scope>
    <source>
        <strain evidence="4 5">N37</strain>
    </source>
</reference>